<comment type="similarity">
    <text evidence="1 6">Belongs to the polypeptide deformylase family.</text>
</comment>
<reference evidence="7 8" key="1">
    <citation type="submission" date="2022-05" db="EMBL/GenBank/DDBJ databases">
        <authorList>
            <person name="Park J.-S."/>
        </authorList>
    </citation>
    <scope>NUCLEOTIDE SEQUENCE [LARGE SCALE GENOMIC DNA]</scope>
    <source>
        <strain evidence="7 8">2012CJ34-2</strain>
    </source>
</reference>
<feature type="binding site" evidence="6">
    <location>
        <position position="92"/>
    </location>
    <ligand>
        <name>Fe cation</name>
        <dbReference type="ChEBI" id="CHEBI:24875"/>
    </ligand>
</feature>
<evidence type="ECO:0000256" key="5">
    <source>
        <dbReference type="ARBA" id="ARBA00023004"/>
    </source>
</evidence>
<dbReference type="PIRSF" id="PIRSF004749">
    <property type="entry name" value="Pep_def"/>
    <property type="match status" value="1"/>
</dbReference>
<evidence type="ECO:0000313" key="7">
    <source>
        <dbReference type="EMBL" id="MCL6268537.1"/>
    </source>
</evidence>
<evidence type="ECO:0000313" key="8">
    <source>
        <dbReference type="Proteomes" id="UP001203338"/>
    </source>
</evidence>
<comment type="function">
    <text evidence="6">Removes the formyl group from the N-terminal Met of newly synthesized proteins. Requires at least a dipeptide for an efficient rate of reaction. N-terminal L-methionine is a prerequisite for activity but the enzyme has broad specificity at other positions.</text>
</comment>
<evidence type="ECO:0000256" key="2">
    <source>
        <dbReference type="ARBA" id="ARBA00022723"/>
    </source>
</evidence>
<proteinExistence type="inferred from homology"/>
<dbReference type="NCBIfam" id="TIGR00079">
    <property type="entry name" value="pept_deformyl"/>
    <property type="match status" value="1"/>
</dbReference>
<dbReference type="EC" id="3.5.1.88" evidence="6"/>
<comment type="catalytic activity">
    <reaction evidence="6">
        <text>N-terminal N-formyl-L-methionyl-[peptide] + H2O = N-terminal L-methionyl-[peptide] + formate</text>
        <dbReference type="Rhea" id="RHEA:24420"/>
        <dbReference type="Rhea" id="RHEA-COMP:10639"/>
        <dbReference type="Rhea" id="RHEA-COMP:10640"/>
        <dbReference type="ChEBI" id="CHEBI:15377"/>
        <dbReference type="ChEBI" id="CHEBI:15740"/>
        <dbReference type="ChEBI" id="CHEBI:49298"/>
        <dbReference type="ChEBI" id="CHEBI:64731"/>
        <dbReference type="EC" id="3.5.1.88"/>
    </reaction>
</comment>
<feature type="binding site" evidence="6">
    <location>
        <position position="138"/>
    </location>
    <ligand>
        <name>Fe cation</name>
        <dbReference type="ChEBI" id="CHEBI:24875"/>
    </ligand>
</feature>
<organism evidence="7 8">
    <name type="scientific">Parendozoicomonas callyspongiae</name>
    <dbReference type="NCBI Taxonomy" id="2942213"/>
    <lineage>
        <taxon>Bacteria</taxon>
        <taxon>Pseudomonadati</taxon>
        <taxon>Pseudomonadota</taxon>
        <taxon>Gammaproteobacteria</taxon>
        <taxon>Oceanospirillales</taxon>
        <taxon>Endozoicomonadaceae</taxon>
        <taxon>Parendozoicomonas</taxon>
    </lineage>
</organism>
<dbReference type="Gene3D" id="3.90.45.10">
    <property type="entry name" value="Peptide deformylase"/>
    <property type="match status" value="1"/>
</dbReference>
<dbReference type="NCBIfam" id="NF001159">
    <property type="entry name" value="PRK00150.1-3"/>
    <property type="match status" value="1"/>
</dbReference>
<feature type="active site" evidence="6">
    <location>
        <position position="135"/>
    </location>
</feature>
<comment type="caution">
    <text evidence="7">The sequence shown here is derived from an EMBL/GenBank/DDBJ whole genome shotgun (WGS) entry which is preliminary data.</text>
</comment>
<dbReference type="InterPro" id="IPR023635">
    <property type="entry name" value="Peptide_deformylase"/>
</dbReference>
<comment type="cofactor">
    <cofactor evidence="6">
        <name>Fe(2+)</name>
        <dbReference type="ChEBI" id="CHEBI:29033"/>
    </cofactor>
    <text evidence="6">Binds 1 Fe(2+) ion.</text>
</comment>
<evidence type="ECO:0000256" key="1">
    <source>
        <dbReference type="ARBA" id="ARBA00010759"/>
    </source>
</evidence>
<dbReference type="InterPro" id="IPR036821">
    <property type="entry name" value="Peptide_deformylase_sf"/>
</dbReference>
<accession>A0ABT0PCQ8</accession>
<dbReference type="Proteomes" id="UP001203338">
    <property type="component" value="Unassembled WGS sequence"/>
</dbReference>
<evidence type="ECO:0000256" key="4">
    <source>
        <dbReference type="ARBA" id="ARBA00022917"/>
    </source>
</evidence>
<dbReference type="HAMAP" id="MF_00163">
    <property type="entry name" value="Pep_deformylase"/>
    <property type="match status" value="1"/>
</dbReference>
<feature type="binding site" evidence="6">
    <location>
        <position position="134"/>
    </location>
    <ligand>
        <name>Fe cation</name>
        <dbReference type="ChEBI" id="CHEBI:24875"/>
    </ligand>
</feature>
<keyword evidence="2 6" id="KW-0479">Metal-binding</keyword>
<name>A0ABT0PCQ8_9GAMM</name>
<dbReference type="SUPFAM" id="SSF56420">
    <property type="entry name" value="Peptide deformylase"/>
    <property type="match status" value="1"/>
</dbReference>
<sequence>MAKLEILEFPDPRLREPGKKVEKVDDELRAIIDDMFETMYAADGCGLAATQVNIQKKLFIMDLSSEKEEPLVFINPEITALTEEPSEFGEGCLSVPGFYENLDRPNRIKVKALDRNGEVFEREFEGLAAVCVQHENDHLDGKLFVDYLSKFKRDRIRKKLEKTQRLSTGR</sequence>
<keyword evidence="5 6" id="KW-0408">Iron</keyword>
<protein>
    <recommendedName>
        <fullName evidence="6">Peptide deformylase</fullName>
        <shortName evidence="6">PDF</shortName>
        <ecNumber evidence="6">3.5.1.88</ecNumber>
    </recommendedName>
    <alternativeName>
        <fullName evidence="6">Polypeptide deformylase</fullName>
    </alternativeName>
</protein>
<dbReference type="EMBL" id="JAMFLX010000001">
    <property type="protein sequence ID" value="MCL6268537.1"/>
    <property type="molecule type" value="Genomic_DNA"/>
</dbReference>
<evidence type="ECO:0000256" key="6">
    <source>
        <dbReference type="HAMAP-Rule" id="MF_00163"/>
    </source>
</evidence>
<dbReference type="PANTHER" id="PTHR10458">
    <property type="entry name" value="PEPTIDE DEFORMYLASE"/>
    <property type="match status" value="1"/>
</dbReference>
<keyword evidence="4 6" id="KW-0648">Protein biosynthesis</keyword>
<evidence type="ECO:0000256" key="3">
    <source>
        <dbReference type="ARBA" id="ARBA00022801"/>
    </source>
</evidence>
<dbReference type="PANTHER" id="PTHR10458:SF21">
    <property type="entry name" value="PEPTIDE DEFORMYLASE"/>
    <property type="match status" value="1"/>
</dbReference>
<dbReference type="PRINTS" id="PR01576">
    <property type="entry name" value="PDEFORMYLASE"/>
</dbReference>
<dbReference type="Pfam" id="PF01327">
    <property type="entry name" value="Pep_deformylase"/>
    <property type="match status" value="1"/>
</dbReference>
<keyword evidence="3 6" id="KW-0378">Hydrolase</keyword>
<gene>
    <name evidence="6 7" type="primary">def</name>
    <name evidence="7" type="ORF">M3P05_01040</name>
</gene>
<keyword evidence="8" id="KW-1185">Reference proteome</keyword>
<dbReference type="CDD" id="cd00487">
    <property type="entry name" value="Pep_deformylase"/>
    <property type="match status" value="1"/>
</dbReference>
<dbReference type="GO" id="GO:0042586">
    <property type="term" value="F:peptide deformylase activity"/>
    <property type="evidence" value="ECO:0007669"/>
    <property type="project" value="UniProtKB-EC"/>
</dbReference>
<dbReference type="RefSeq" id="WP_249697370.1">
    <property type="nucleotide sequence ID" value="NZ_JAMFLX010000001.1"/>
</dbReference>